<organism evidence="1">
    <name type="scientific">Eucalyptus grandis</name>
    <name type="common">Flooded gum</name>
    <dbReference type="NCBI Taxonomy" id="71139"/>
    <lineage>
        <taxon>Eukaryota</taxon>
        <taxon>Viridiplantae</taxon>
        <taxon>Streptophyta</taxon>
        <taxon>Embryophyta</taxon>
        <taxon>Tracheophyta</taxon>
        <taxon>Spermatophyta</taxon>
        <taxon>Magnoliopsida</taxon>
        <taxon>eudicotyledons</taxon>
        <taxon>Gunneridae</taxon>
        <taxon>Pentapetalae</taxon>
        <taxon>rosids</taxon>
        <taxon>malvids</taxon>
        <taxon>Myrtales</taxon>
        <taxon>Myrtaceae</taxon>
        <taxon>Myrtoideae</taxon>
        <taxon>Eucalypteae</taxon>
        <taxon>Eucalyptus</taxon>
    </lineage>
</organism>
<gene>
    <name evidence="1" type="ORF">EUGRSUZ_G02592</name>
</gene>
<dbReference type="EMBL" id="KK198759">
    <property type="protein sequence ID" value="KCW65087.1"/>
    <property type="molecule type" value="Genomic_DNA"/>
</dbReference>
<name>A0A059BFT7_EUCGR</name>
<proteinExistence type="predicted"/>
<protein>
    <submittedName>
        <fullName evidence="1">Uncharacterized protein</fullName>
    </submittedName>
</protein>
<evidence type="ECO:0000313" key="1">
    <source>
        <dbReference type="EMBL" id="KCW65087.1"/>
    </source>
</evidence>
<sequence length="93" mass="11016">MGCPCLGQGFYYFCYIYKPGFYDLFKVWTDCKSSVCLFTALSPPETSNTKSIEQHNLFQMIRRLQFRYQLNLGFRLHLHFLFLLPGFPLTLKD</sequence>
<reference evidence="1" key="1">
    <citation type="submission" date="2013-07" db="EMBL/GenBank/DDBJ databases">
        <title>The genome of Eucalyptus grandis.</title>
        <authorList>
            <person name="Schmutz J."/>
            <person name="Hayes R."/>
            <person name="Myburg A."/>
            <person name="Tuskan G."/>
            <person name="Grattapaglia D."/>
            <person name="Rokhsar D.S."/>
        </authorList>
    </citation>
    <scope>NUCLEOTIDE SEQUENCE</scope>
    <source>
        <tissue evidence="1">Leaf extractions</tissue>
    </source>
</reference>
<dbReference type="AlphaFoldDB" id="A0A059BFT7"/>
<dbReference type="InParanoid" id="A0A059BFT7"/>
<dbReference type="Gramene" id="KCW65087">
    <property type="protein sequence ID" value="KCW65087"/>
    <property type="gene ID" value="EUGRSUZ_G02592"/>
</dbReference>
<accession>A0A059BFT7</accession>